<evidence type="ECO:0000256" key="3">
    <source>
        <dbReference type="ARBA" id="ARBA00012285"/>
    </source>
</evidence>
<dbReference type="EC" id="4.1.1.81" evidence="3"/>
<dbReference type="PANTHER" id="PTHR43643">
    <property type="entry name" value="HISTIDINOL-PHOSPHATE AMINOTRANSFERASE 2"/>
    <property type="match status" value="1"/>
</dbReference>
<dbReference type="InterPro" id="IPR004839">
    <property type="entry name" value="Aminotransferase_I/II_large"/>
</dbReference>
<dbReference type="InterPro" id="IPR005860">
    <property type="entry name" value="CobD"/>
</dbReference>
<dbReference type="RefSeq" id="WP_041895095.1">
    <property type="nucleotide sequence ID" value="NZ_CP010086.2"/>
</dbReference>
<dbReference type="InterPro" id="IPR050106">
    <property type="entry name" value="HistidinolP_aminotransfase"/>
</dbReference>
<dbReference type="SUPFAM" id="SSF53383">
    <property type="entry name" value="PLP-dependent transferases"/>
    <property type="match status" value="1"/>
</dbReference>
<reference evidence="12" key="1">
    <citation type="submission" date="2014-12" db="EMBL/GenBank/DDBJ databases">
        <title>Genome sequence of Clostridium beijerinckii strain 59B.</title>
        <authorList>
            <person name="Little G.T."/>
            <person name="Minton N.P."/>
        </authorList>
    </citation>
    <scope>NUCLEOTIDE SEQUENCE [LARGE SCALE GENOMIC DNA]</scope>
    <source>
        <strain evidence="12">59B</strain>
    </source>
</reference>
<feature type="domain" description="Aminotransferase class I/classII large" evidence="10">
    <location>
        <begin position="22"/>
        <end position="347"/>
    </location>
</feature>
<dbReference type="Gene3D" id="3.40.640.10">
    <property type="entry name" value="Type I PLP-dependent aspartate aminotransferase-like (Major domain)"/>
    <property type="match status" value="1"/>
</dbReference>
<dbReference type="NCBIfam" id="TIGR01140">
    <property type="entry name" value="L_thr_O3P_dcar"/>
    <property type="match status" value="1"/>
</dbReference>
<dbReference type="InterPro" id="IPR015424">
    <property type="entry name" value="PyrdxlP-dep_Trfase"/>
</dbReference>
<dbReference type="KEGG" id="cbei:LF65_01401"/>
<dbReference type="AlphaFoldDB" id="A0A0B5QMJ0"/>
<name>A0A0B5QMJ0_CLOBE</name>
<dbReference type="GO" id="GO:0009236">
    <property type="term" value="P:cobalamin biosynthetic process"/>
    <property type="evidence" value="ECO:0007669"/>
    <property type="project" value="UniProtKB-UniPathway"/>
</dbReference>
<dbReference type="InterPro" id="IPR015421">
    <property type="entry name" value="PyrdxlP-dep_Trfase_major"/>
</dbReference>
<evidence type="ECO:0000256" key="4">
    <source>
        <dbReference type="ARBA" id="ARBA00022573"/>
    </source>
</evidence>
<dbReference type="Pfam" id="PF00155">
    <property type="entry name" value="Aminotran_1_2"/>
    <property type="match status" value="1"/>
</dbReference>
<dbReference type="Proteomes" id="UP000031866">
    <property type="component" value="Chromosome"/>
</dbReference>
<keyword evidence="6" id="KW-0808">Transferase</keyword>
<accession>A0A0B5QMJ0</accession>
<dbReference type="PROSITE" id="PS00105">
    <property type="entry name" value="AA_TRANSFER_CLASS_1"/>
    <property type="match status" value="1"/>
</dbReference>
<evidence type="ECO:0000313" key="11">
    <source>
        <dbReference type="EMBL" id="AJG98013.1"/>
    </source>
</evidence>
<comment type="pathway">
    <text evidence="2">Cofactor biosynthesis; adenosylcobalamin biosynthesis.</text>
</comment>
<keyword evidence="7" id="KW-0663">Pyridoxal phosphate</keyword>
<organism evidence="11 12">
    <name type="scientific">Clostridium beijerinckii</name>
    <name type="common">Clostridium MP</name>
    <dbReference type="NCBI Taxonomy" id="1520"/>
    <lineage>
        <taxon>Bacteria</taxon>
        <taxon>Bacillati</taxon>
        <taxon>Bacillota</taxon>
        <taxon>Clostridia</taxon>
        <taxon>Eubacteriales</taxon>
        <taxon>Clostridiaceae</taxon>
        <taxon>Clostridium</taxon>
    </lineage>
</organism>
<keyword evidence="5" id="KW-0032">Aminotransferase</keyword>
<evidence type="ECO:0000256" key="9">
    <source>
        <dbReference type="ARBA" id="ARBA00048531"/>
    </source>
</evidence>
<evidence type="ECO:0000313" key="12">
    <source>
        <dbReference type="Proteomes" id="UP000031866"/>
    </source>
</evidence>
<dbReference type="InterPro" id="IPR015422">
    <property type="entry name" value="PyrdxlP-dep_Trfase_small"/>
</dbReference>
<proteinExistence type="predicted"/>
<dbReference type="InterPro" id="IPR004838">
    <property type="entry name" value="NHTrfase_class1_PyrdxlP-BS"/>
</dbReference>
<keyword evidence="4" id="KW-0169">Cobalamin biosynthesis</keyword>
<dbReference type="GO" id="GO:0008483">
    <property type="term" value="F:transaminase activity"/>
    <property type="evidence" value="ECO:0007669"/>
    <property type="project" value="UniProtKB-KW"/>
</dbReference>
<dbReference type="UniPathway" id="UPA00148"/>
<evidence type="ECO:0000256" key="8">
    <source>
        <dbReference type="ARBA" id="ARBA00029996"/>
    </source>
</evidence>
<dbReference type="EMBL" id="CP010086">
    <property type="protein sequence ID" value="AJG98013.1"/>
    <property type="molecule type" value="Genomic_DNA"/>
</dbReference>
<protein>
    <recommendedName>
        <fullName evidence="3">threonine-phosphate decarboxylase</fullName>
        <ecNumber evidence="3">4.1.1.81</ecNumber>
    </recommendedName>
    <alternativeName>
        <fullName evidence="8">L-threonine-O-3-phosphate decarboxylase</fullName>
    </alternativeName>
</protein>
<evidence type="ECO:0000256" key="2">
    <source>
        <dbReference type="ARBA" id="ARBA00004953"/>
    </source>
</evidence>
<comment type="catalytic activity">
    <reaction evidence="9">
        <text>O-phospho-L-threonine + H(+) = (R)-1-aminopropan-2-yl phosphate + CO2</text>
        <dbReference type="Rhea" id="RHEA:11492"/>
        <dbReference type="ChEBI" id="CHEBI:15378"/>
        <dbReference type="ChEBI" id="CHEBI:16526"/>
        <dbReference type="ChEBI" id="CHEBI:58563"/>
        <dbReference type="ChEBI" id="CHEBI:58675"/>
        <dbReference type="EC" id="4.1.1.81"/>
    </reaction>
</comment>
<gene>
    <name evidence="11" type="ORF">LF65_01401</name>
</gene>
<evidence type="ECO:0000256" key="6">
    <source>
        <dbReference type="ARBA" id="ARBA00022679"/>
    </source>
</evidence>
<evidence type="ECO:0000256" key="1">
    <source>
        <dbReference type="ARBA" id="ARBA00003444"/>
    </source>
</evidence>
<dbReference type="CDD" id="cd00609">
    <property type="entry name" value="AAT_like"/>
    <property type="match status" value="1"/>
</dbReference>
<dbReference type="PANTHER" id="PTHR43643:SF3">
    <property type="entry name" value="HISTIDINOL-PHOSPHATE AMINOTRANSFERASE"/>
    <property type="match status" value="1"/>
</dbReference>
<dbReference type="OrthoDB" id="9813612at2"/>
<sequence>MASFGHGGNAKEISRENKINYKDIIDFSANINPLGMPRGVKDAIIEGIDEIEKYPDITYFELKDSIEKFENVSKENLILGNGAAEVLFNSVRGVNPKNSLILAPTFSEYEEAARAINSNIIYYNLKEENDFNIKEDILQDINENLDLIFICNPNNPTGVITEIDLLKRILNKAEINNVRVIIDESFLDFRKESFSMIPYMDEYKNLIIIKSLTKFFALPGIRIGYAICSDLTLKEKIESISPAWNINILAEIATKAALNEKNYIKKSIEFIDHEKKYLYNEIREIDGIKVFEPSVNFILLKTLIKIDLKKELLKNNILIRSCSNYVGLDNRYYRVAVRSHEENYRLIKIMKNIFKMHRTEQ</sequence>
<evidence type="ECO:0000259" key="10">
    <source>
        <dbReference type="Pfam" id="PF00155"/>
    </source>
</evidence>
<evidence type="ECO:0000256" key="7">
    <source>
        <dbReference type="ARBA" id="ARBA00022898"/>
    </source>
</evidence>
<comment type="function">
    <text evidence="1">Decarboxylates L-threonine-O-3-phosphate to yield (R)-1-amino-2-propanol O-2-phosphate, the precursor for the linkage between the nucleotide loop and the corrin ring in cobalamin.</text>
</comment>
<dbReference type="Gene3D" id="3.90.1150.10">
    <property type="entry name" value="Aspartate Aminotransferase, domain 1"/>
    <property type="match status" value="1"/>
</dbReference>
<dbReference type="STRING" id="1520.LF65_01401"/>
<dbReference type="GO" id="GO:0030170">
    <property type="term" value="F:pyridoxal phosphate binding"/>
    <property type="evidence" value="ECO:0007669"/>
    <property type="project" value="InterPro"/>
</dbReference>
<dbReference type="GO" id="GO:0048472">
    <property type="term" value="F:threonine-phosphate decarboxylase activity"/>
    <property type="evidence" value="ECO:0007669"/>
    <property type="project" value="UniProtKB-EC"/>
</dbReference>
<evidence type="ECO:0000256" key="5">
    <source>
        <dbReference type="ARBA" id="ARBA00022576"/>
    </source>
</evidence>